<evidence type="ECO:0000313" key="1">
    <source>
        <dbReference type="EMBL" id="CAE0489216.1"/>
    </source>
</evidence>
<sequence>MSLSLFVRAGIKQPSRFQPQGNAVSQESQMNASRYKQIRNDYNHLLRKRAGYSQASKALPGTPQAMLMELKARLTKEMSERDAEAALYSTRLYESERHLSDWYVEKRMLEEHITKLNSEIVERDNLDQQIQSCVCGLFERVHLLETENAELQRRLEAVQQLPGNQHPAAGD</sequence>
<reference evidence="1" key="1">
    <citation type="submission" date="2021-01" db="EMBL/GenBank/DDBJ databases">
        <authorList>
            <person name="Corre E."/>
            <person name="Pelletier E."/>
            <person name="Niang G."/>
            <person name="Scheremetjew M."/>
            <person name="Finn R."/>
            <person name="Kale V."/>
            <person name="Holt S."/>
            <person name="Cochrane G."/>
            <person name="Meng A."/>
            <person name="Brown T."/>
            <person name="Cohen L."/>
        </authorList>
    </citation>
    <scope>NUCLEOTIDE SEQUENCE</scope>
    <source>
        <strain evidence="1">CCMP1320</strain>
    </source>
</reference>
<protein>
    <submittedName>
        <fullName evidence="1">Uncharacterized protein</fullName>
    </submittedName>
</protein>
<dbReference type="EMBL" id="HBIP01007930">
    <property type="protein sequence ID" value="CAE0489216.1"/>
    <property type="molecule type" value="Transcribed_RNA"/>
</dbReference>
<organism evidence="1">
    <name type="scientific">Dunaliella tertiolecta</name>
    <name type="common">Green alga</name>
    <dbReference type="NCBI Taxonomy" id="3047"/>
    <lineage>
        <taxon>Eukaryota</taxon>
        <taxon>Viridiplantae</taxon>
        <taxon>Chlorophyta</taxon>
        <taxon>core chlorophytes</taxon>
        <taxon>Chlorophyceae</taxon>
        <taxon>CS clade</taxon>
        <taxon>Chlamydomonadales</taxon>
        <taxon>Dunaliellaceae</taxon>
        <taxon>Dunaliella</taxon>
    </lineage>
</organism>
<gene>
    <name evidence="1" type="ORF">DTER00134_LOCUS4286</name>
</gene>
<accession>A0A7S3QPW7</accession>
<proteinExistence type="predicted"/>
<dbReference type="AlphaFoldDB" id="A0A7S3QPW7"/>
<name>A0A7S3QPW7_DUNTE</name>